<dbReference type="EMBL" id="CDMZ01004184">
    <property type="protein sequence ID" value="CEM48904.1"/>
    <property type="molecule type" value="Genomic_DNA"/>
</dbReference>
<accession>A0A0G4HWL1</accession>
<name>A0A0G4HWL1_9ALVE</name>
<reference evidence="1" key="1">
    <citation type="submission" date="2014-11" db="EMBL/GenBank/DDBJ databases">
        <authorList>
            <person name="Otto D Thomas"/>
            <person name="Naeem Raeece"/>
        </authorList>
    </citation>
    <scope>NUCLEOTIDE SEQUENCE</scope>
</reference>
<evidence type="ECO:0000313" key="1">
    <source>
        <dbReference type="EMBL" id="CEM48904.1"/>
    </source>
</evidence>
<organism evidence="1">
    <name type="scientific">Chromera velia CCMP2878</name>
    <dbReference type="NCBI Taxonomy" id="1169474"/>
    <lineage>
        <taxon>Eukaryota</taxon>
        <taxon>Sar</taxon>
        <taxon>Alveolata</taxon>
        <taxon>Colpodellida</taxon>
        <taxon>Chromeraceae</taxon>
        <taxon>Chromera</taxon>
    </lineage>
</organism>
<dbReference type="VEuPathDB" id="CryptoDB:Cvel_9090"/>
<proteinExistence type="predicted"/>
<gene>
    <name evidence="1" type="ORF">Cvel_9090</name>
</gene>
<dbReference type="AlphaFoldDB" id="A0A0G4HWL1"/>
<protein>
    <submittedName>
        <fullName evidence="1">Uncharacterized protein</fullName>
    </submittedName>
</protein>
<sequence length="322" mass="34064">MKAVAVATAVSVGVAHGLVDPKGGFGDILKLDGLDFDKFDLGGLFGDKESKDVSKGKVKKEEKKQVALFLQVLLDSEVVPDFCATGEFASSVGWFTLRYGSDSGNGPRIFQSRRGPNGSVNGAPGFPTTFRQQLTVNQMEDIVPDLMSAEDYDMTAFTADFSFLADGNDGGLLQTTLVRDGTANEASSVTVLPPGQNQLDTLACDPGALVAGPTSEAPPQCRANSPVSPGFQKIETCRAAWRFGDKTPIDLVAAFPNETFTAVSANNGETVIEFTDFALMNLDYLSSWDAEVKFTLDGELVDDADSKVKITCGACLPTSGSA</sequence>